<dbReference type="Gene3D" id="3.40.50.150">
    <property type="entry name" value="Vaccinia Virus protein VP39"/>
    <property type="match status" value="1"/>
</dbReference>
<dbReference type="PANTHER" id="PTHR43167">
    <property type="entry name" value="PUTATIVE (AFU_ORTHOLOGUE AFUA_6G01830)-RELATED"/>
    <property type="match status" value="1"/>
</dbReference>
<dbReference type="GO" id="GO:0008168">
    <property type="term" value="F:methyltransferase activity"/>
    <property type="evidence" value="ECO:0007669"/>
    <property type="project" value="UniProtKB-KW"/>
</dbReference>
<keyword evidence="1" id="KW-0808">Transferase</keyword>
<keyword evidence="1" id="KW-0489">Methyltransferase</keyword>
<dbReference type="AlphaFoldDB" id="B6AS66"/>
<dbReference type="GO" id="GO:0032259">
    <property type="term" value="P:methylation"/>
    <property type="evidence" value="ECO:0007669"/>
    <property type="project" value="UniProtKB-KW"/>
</dbReference>
<dbReference type="Pfam" id="PF13578">
    <property type="entry name" value="Methyltransf_24"/>
    <property type="match status" value="1"/>
</dbReference>
<dbReference type="PANTHER" id="PTHR43167:SF1">
    <property type="entry name" value="PUTATIVE (AFU_ORTHOLOGUE AFUA_6G01830)-RELATED"/>
    <property type="match status" value="1"/>
</dbReference>
<dbReference type="SUPFAM" id="SSF53335">
    <property type="entry name" value="S-adenosyl-L-methionine-dependent methyltransferases"/>
    <property type="match status" value="1"/>
</dbReference>
<dbReference type="EMBL" id="DS995262">
    <property type="protein sequence ID" value="EDZ38316.1"/>
    <property type="molecule type" value="Genomic_DNA"/>
</dbReference>
<evidence type="ECO:0000313" key="1">
    <source>
        <dbReference type="EMBL" id="EDZ38316.1"/>
    </source>
</evidence>
<sequence length="199" mass="22055">MQDFTRLSPPLVLDKILEETATCGFSMGSEIMVGCLLRTLAASKSKARFLELGTGTGLSTAWILDGMDCDSTLLTVDNDEKCLSIARCHLSHDPRLTVVLDDGEDFIRDLNRSRQRFDFIFADTWPGKYRLLEETLTLLAPSGFYVIDDMLPQSNWPKGHGEKVSALIENLECRKDLFLTKISMGSGVIVCTKIEAGVS</sequence>
<accession>B6AS66</accession>
<organism evidence="1">
    <name type="scientific">Leptospirillum sp. Group II '5-way CG'</name>
    <dbReference type="NCBI Taxonomy" id="419541"/>
    <lineage>
        <taxon>Bacteria</taxon>
        <taxon>Pseudomonadati</taxon>
        <taxon>Nitrospirota</taxon>
        <taxon>Nitrospiria</taxon>
        <taxon>Nitrospirales</taxon>
        <taxon>Nitrospiraceae</taxon>
        <taxon>Leptospirillum</taxon>
    </lineage>
</organism>
<dbReference type="CDD" id="cd02440">
    <property type="entry name" value="AdoMet_MTases"/>
    <property type="match status" value="1"/>
</dbReference>
<gene>
    <name evidence="1" type="ORF">CGL2_11278023</name>
</gene>
<reference evidence="1" key="2">
    <citation type="journal article" date="2008" name="PLoS Biol.">
        <title>Population genomic analysis of strain variation in Leptospirillum group II bacteria involved in acid mine drainage formation.</title>
        <authorList>
            <person name="Simmons S.L."/>
            <person name="Dibartolo G."/>
            <person name="Denef V.J."/>
            <person name="Goltsman D.S."/>
            <person name="Thelen M.P."/>
            <person name="Banfield J.F."/>
        </authorList>
    </citation>
    <scope>NUCLEOTIDE SEQUENCE [LARGE SCALE GENOMIC DNA]</scope>
</reference>
<protein>
    <submittedName>
        <fullName evidence="1">Probable O-methyltransferase</fullName>
    </submittedName>
</protein>
<reference evidence="1" key="1">
    <citation type="journal article" date="2004" name="Nature">
        <title>Community structure and metabolism through reconstruction of microbial genomes from the environment.</title>
        <authorList>
            <person name="Tyson G.W."/>
            <person name="Chapman J."/>
            <person name="Hugenholtz P."/>
            <person name="Allen E.E."/>
            <person name="Ram R.J."/>
            <person name="Richardson P.M."/>
            <person name="Solovyev V.V."/>
            <person name="Rubin E.M."/>
            <person name="Rokhsar D.S."/>
            <person name="Banfield J.F."/>
        </authorList>
    </citation>
    <scope>NUCLEOTIDE SEQUENCE [LARGE SCALE GENOMIC DNA]</scope>
</reference>
<name>B6AS66_9BACT</name>
<proteinExistence type="predicted"/>
<dbReference type="InterPro" id="IPR029063">
    <property type="entry name" value="SAM-dependent_MTases_sf"/>
</dbReference>